<sequence>MSVVNMATGANGGLARTSRPAMYAITAVAAAGCVAAHRWNQAVTTKRLADGIVRSRQGRRRRRDGSDPGDPARRGPGGVFGTAMAALGGVGGVDGSVDGDSASEGDGGAAVGNQLGRPPGVGPGGAEACLDGGGGGSGSGGGSLLPPGGGAGVGEGPSLRRKQSGSRGAGAGGGGGVDRVFAAQLWKFLKIVIPGVHSREFALLVVIAGLLGARSYCDIWASDNGGRVVKAIVSRERRAFYRRAIRDIFIMAFPMSAVNTGLRFTLAHLKVMFRLRLSQHFHDKYLNAANTFYAVSNLDNRIQNVDQLLTTDIDRFCTSLADIYSNLSKPALDVVLFSRRLSRSLGPRAAPLLISYFVACSVALRAVQPPFGRLVAEEQRLEGEYRLHHSRLITHGEEVAFYRGYRFEKVYITDALGRVAAHMARVFRARARIGFCDQLLIKYVATIVGYSIVSIPVFFPHLVKAPHRAAAASAARLRVSSRALTAAVGLLPAKLAIPPEAACLSAEKAPSDDAIRDGADSSASDIAGLYTRNSRLLIALAGAIGRLVLAGKSITALTGYCARVARLDDVLSDLAVSTVPRAPLESSTDLHTEARLAALMTPGSLVEGRGGGVKFEGVNVIAPDRSVLLTDVNVEIPRGTHVIVAGPNGSGKSSLFRVLAGLWPLYGGTLFRPAGSRVFYVPQRPYLTLGTLRAQVVYPLTWGEAVAEMGASDQLIMGFLSDARLLHVAARKGGLDAVRDWADVLSGGEKQRLGFARMLFHRPDYAVLDEASAAISLEAEGYLYERAQELGVTLVTVSHRPSLFRFHTKILALDGQGGYAYRDLVEGDVPALTFSAGDGSAASAVMSAAPDATESEGEGGPDDGEDAPEELASGSASA</sequence>
<evidence type="ECO:0000313" key="2">
    <source>
        <dbReference type="Proteomes" id="UP000798662"/>
    </source>
</evidence>
<protein>
    <submittedName>
        <fullName evidence="1">Uncharacterized protein</fullName>
    </submittedName>
</protein>
<proteinExistence type="predicted"/>
<organism evidence="1 2">
    <name type="scientific">Pyropia yezoensis</name>
    <name type="common">Susabi-nori</name>
    <name type="synonym">Porphyra yezoensis</name>
    <dbReference type="NCBI Taxonomy" id="2788"/>
    <lineage>
        <taxon>Eukaryota</taxon>
        <taxon>Rhodophyta</taxon>
        <taxon>Bangiophyceae</taxon>
        <taxon>Bangiales</taxon>
        <taxon>Bangiaceae</taxon>
        <taxon>Pyropia</taxon>
    </lineage>
</organism>
<keyword evidence="2" id="KW-1185">Reference proteome</keyword>
<name>A0ACC3BSA6_PYRYE</name>
<gene>
    <name evidence="1" type="ORF">I4F81_003062</name>
</gene>
<reference evidence="1" key="1">
    <citation type="submission" date="2019-11" db="EMBL/GenBank/DDBJ databases">
        <title>Nori genome reveals adaptations in red seaweeds to the harsh intertidal environment.</title>
        <authorList>
            <person name="Wang D."/>
            <person name="Mao Y."/>
        </authorList>
    </citation>
    <scope>NUCLEOTIDE SEQUENCE</scope>
    <source>
        <tissue evidence="1">Gametophyte</tissue>
    </source>
</reference>
<comment type="caution">
    <text evidence="1">The sequence shown here is derived from an EMBL/GenBank/DDBJ whole genome shotgun (WGS) entry which is preliminary data.</text>
</comment>
<evidence type="ECO:0000313" key="1">
    <source>
        <dbReference type="EMBL" id="KAK1860473.1"/>
    </source>
</evidence>
<dbReference type="Proteomes" id="UP000798662">
    <property type="component" value="Chromosome 1"/>
</dbReference>
<dbReference type="EMBL" id="CM020618">
    <property type="protein sequence ID" value="KAK1860473.1"/>
    <property type="molecule type" value="Genomic_DNA"/>
</dbReference>
<accession>A0ACC3BSA6</accession>